<dbReference type="Pfam" id="PF00011">
    <property type="entry name" value="HSP20"/>
    <property type="match status" value="1"/>
</dbReference>
<dbReference type="InterPro" id="IPR002068">
    <property type="entry name" value="A-crystallin/Hsp20_dom"/>
</dbReference>
<name>A0A3E0X302_9GAMM</name>
<comment type="caution">
    <text evidence="6">The sequence shown here is derived from an EMBL/GenBank/DDBJ whole genome shotgun (WGS) entry which is preliminary data.</text>
</comment>
<dbReference type="OrthoDB" id="9792695at2"/>
<proteinExistence type="inferred from homology"/>
<comment type="similarity">
    <text evidence="1 2">Belongs to the small heat shock protein (HSP20) family.</text>
</comment>
<gene>
    <name evidence="6" type="ORF">CAL65_04575</name>
</gene>
<dbReference type="SUPFAM" id="SSF49764">
    <property type="entry name" value="HSP20-like chaperones"/>
    <property type="match status" value="1"/>
</dbReference>
<evidence type="ECO:0000256" key="1">
    <source>
        <dbReference type="PROSITE-ProRule" id="PRU00285"/>
    </source>
</evidence>
<dbReference type="InterPro" id="IPR031107">
    <property type="entry name" value="Small_HSP"/>
</dbReference>
<accession>A0A3E0X302</accession>
<evidence type="ECO:0000259" key="4">
    <source>
        <dbReference type="PROSITE" id="PS01031"/>
    </source>
</evidence>
<keyword evidence="7" id="KW-1185">Reference proteome</keyword>
<dbReference type="InterPro" id="IPR008978">
    <property type="entry name" value="HSP20-like_chaperone"/>
</dbReference>
<feature type="region of interest" description="Disordered" evidence="3">
    <location>
        <begin position="1"/>
        <end position="28"/>
    </location>
</feature>
<evidence type="ECO:0000313" key="7">
    <source>
        <dbReference type="Proteomes" id="UP000256763"/>
    </source>
</evidence>
<feature type="domain" description="SHSP" evidence="4">
    <location>
        <begin position="63"/>
        <end position="173"/>
    </location>
</feature>
<dbReference type="Gene3D" id="2.60.40.790">
    <property type="match status" value="1"/>
</dbReference>
<evidence type="ECO:0000313" key="6">
    <source>
        <dbReference type="EMBL" id="RFA38614.1"/>
    </source>
</evidence>
<feature type="domain" description="CS" evidence="5">
    <location>
        <begin position="67"/>
        <end position="171"/>
    </location>
</feature>
<organism evidence="6 7">
    <name type="scientific">Alkalilimnicola ehrlichii</name>
    <dbReference type="NCBI Taxonomy" id="351052"/>
    <lineage>
        <taxon>Bacteria</taxon>
        <taxon>Pseudomonadati</taxon>
        <taxon>Pseudomonadota</taxon>
        <taxon>Gammaproteobacteria</taxon>
        <taxon>Chromatiales</taxon>
        <taxon>Ectothiorhodospiraceae</taxon>
        <taxon>Alkalilimnicola</taxon>
    </lineage>
</organism>
<dbReference type="PROSITE" id="PS51203">
    <property type="entry name" value="CS"/>
    <property type="match status" value="1"/>
</dbReference>
<evidence type="ECO:0000256" key="3">
    <source>
        <dbReference type="SAM" id="MobiDB-lite"/>
    </source>
</evidence>
<dbReference type="InterPro" id="IPR007052">
    <property type="entry name" value="CS_dom"/>
</dbReference>
<dbReference type="AlphaFoldDB" id="A0A3E0X302"/>
<sequence length="173" mass="19851">MAKEDRQQISSSGEPQRRGLQRARPVRSIDPLSEMERLFDEYMPSSLIRPFRFERPGWMDVIGQAETRMPRVDVLERDKEIMMKAEIPGVDKDDLDVSVTDNTVTIKATTKHEQEEEEGDYYRCEISRGSYARTIALPSEVDASQAKAKFDNGVLEMTLPKKEAAKRQKITVE</sequence>
<protein>
    <submittedName>
        <fullName evidence="6">Heat-shock protein Hsp20</fullName>
    </submittedName>
</protein>
<dbReference type="PROSITE" id="PS01031">
    <property type="entry name" value="SHSP"/>
    <property type="match status" value="1"/>
</dbReference>
<dbReference type="Proteomes" id="UP000256763">
    <property type="component" value="Unassembled WGS sequence"/>
</dbReference>
<dbReference type="PANTHER" id="PTHR11527">
    <property type="entry name" value="HEAT-SHOCK PROTEIN 20 FAMILY MEMBER"/>
    <property type="match status" value="1"/>
</dbReference>
<reference evidence="7" key="1">
    <citation type="submission" date="2017-05" db="EMBL/GenBank/DDBJ databases">
        <authorList>
            <person name="Sharma S."/>
            <person name="Sidhu C."/>
            <person name="Pinnaka A.K."/>
        </authorList>
    </citation>
    <scope>NUCLEOTIDE SEQUENCE [LARGE SCALE GENOMIC DNA]</scope>
    <source>
        <strain evidence="7">AK93</strain>
    </source>
</reference>
<dbReference type="EMBL" id="NFZW01000003">
    <property type="protein sequence ID" value="RFA38614.1"/>
    <property type="molecule type" value="Genomic_DNA"/>
</dbReference>
<dbReference type="CDD" id="cd06464">
    <property type="entry name" value="ACD_sHsps-like"/>
    <property type="match status" value="1"/>
</dbReference>
<dbReference type="RefSeq" id="WP_116302342.1">
    <property type="nucleotide sequence ID" value="NZ_NFZV01000010.1"/>
</dbReference>
<evidence type="ECO:0000256" key="2">
    <source>
        <dbReference type="RuleBase" id="RU003616"/>
    </source>
</evidence>
<evidence type="ECO:0000259" key="5">
    <source>
        <dbReference type="PROSITE" id="PS51203"/>
    </source>
</evidence>